<keyword evidence="3" id="KW-0413">Isomerase</keyword>
<dbReference type="CDD" id="cd17933">
    <property type="entry name" value="DEXSc_RecD-like"/>
    <property type="match status" value="1"/>
</dbReference>
<dbReference type="NCBIfam" id="TIGR01447">
    <property type="entry name" value="recD"/>
    <property type="match status" value="1"/>
</dbReference>
<keyword evidence="3" id="KW-0347">Helicase</keyword>
<dbReference type="GO" id="GO:0005524">
    <property type="term" value="F:ATP binding"/>
    <property type="evidence" value="ECO:0007669"/>
    <property type="project" value="UniProtKB-UniRule"/>
</dbReference>
<keyword evidence="3" id="KW-0269">Exonuclease</keyword>
<reference evidence="6 7" key="1">
    <citation type="submission" date="2018-06" db="EMBL/GenBank/DDBJ databases">
        <authorList>
            <consortium name="Pathogen Informatics"/>
            <person name="Doyle S."/>
        </authorList>
    </citation>
    <scope>NUCLEOTIDE SEQUENCE [LARGE SCALE GENOMIC DNA]</scope>
    <source>
        <strain evidence="6 7">NCTC13294</strain>
    </source>
</reference>
<dbReference type="EC" id="5.6.2.3" evidence="3"/>
<keyword evidence="3" id="KW-0238">DNA-binding</keyword>
<dbReference type="SUPFAM" id="SSF52540">
    <property type="entry name" value="P-loop containing nucleoside triphosphate hydrolases"/>
    <property type="match status" value="1"/>
</dbReference>
<dbReference type="Gene3D" id="3.40.50.300">
    <property type="entry name" value="P-loop containing nucleotide triphosphate hydrolases"/>
    <property type="match status" value="2"/>
</dbReference>
<dbReference type="Pfam" id="PF13245">
    <property type="entry name" value="AAA_19"/>
    <property type="match status" value="1"/>
</dbReference>
<dbReference type="GO" id="GO:0017116">
    <property type="term" value="F:single-stranded DNA helicase activity"/>
    <property type="evidence" value="ECO:0007669"/>
    <property type="project" value="TreeGrafter"/>
</dbReference>
<dbReference type="GO" id="GO:0000724">
    <property type="term" value="P:double-strand break repair via homologous recombination"/>
    <property type="evidence" value="ECO:0007669"/>
    <property type="project" value="UniProtKB-UniRule"/>
</dbReference>
<protein>
    <recommendedName>
        <fullName evidence="3">RecBCD enzyme subunit RecD</fullName>
        <ecNumber evidence="3">5.6.2.3</ecNumber>
    </recommendedName>
    <alternativeName>
        <fullName evidence="3">DNA 5'-3' helicase subunit RecD</fullName>
    </alternativeName>
    <alternativeName>
        <fullName evidence="3">Exonuclease V subunit RecD</fullName>
        <shortName evidence="3">ExoV subunit RecD</shortName>
    </alternativeName>
    <alternativeName>
        <fullName evidence="3">Helicase/nuclease RecBCD subunit RecD</fullName>
    </alternativeName>
</protein>
<comment type="miscellaneous">
    <text evidence="3">In the RecBCD complex, RecB has a slow 3'-5' helicase, an exonuclease activity and loads RecA onto ssDNA, RecD has a fast 5'-3' helicase activity, while RecC stimulates the ATPase and processivity of the RecB helicase and contributes to recognition of the Chi site.</text>
</comment>
<dbReference type="InterPro" id="IPR006344">
    <property type="entry name" value="RecD"/>
</dbReference>
<dbReference type="CDD" id="cd18809">
    <property type="entry name" value="SF1_C_RecD"/>
    <property type="match status" value="1"/>
</dbReference>
<dbReference type="HAMAP" id="MF_01487">
    <property type="entry name" value="RecD"/>
    <property type="match status" value="1"/>
</dbReference>
<dbReference type="GO" id="GO:0043139">
    <property type="term" value="F:5'-3' DNA helicase activity"/>
    <property type="evidence" value="ECO:0007669"/>
    <property type="project" value="UniProtKB-UniRule"/>
</dbReference>
<keyword evidence="7" id="KW-1185">Reference proteome</keyword>
<dbReference type="Pfam" id="PF13538">
    <property type="entry name" value="UvrD_C_2"/>
    <property type="match status" value="1"/>
</dbReference>
<evidence type="ECO:0000256" key="4">
    <source>
        <dbReference type="SAM" id="MobiDB-lite"/>
    </source>
</evidence>
<dbReference type="EMBL" id="UFUW01000001">
    <property type="protein sequence ID" value="SUX24936.1"/>
    <property type="molecule type" value="Genomic_DNA"/>
</dbReference>
<evidence type="ECO:0000256" key="1">
    <source>
        <dbReference type="ARBA" id="ARBA00022741"/>
    </source>
</evidence>
<sequence length="677" mass="71324">MNALAHYLAARHGCPEHGDSLAVLLTALQNAHENGDTLTILKDNTAANAPPVTDSSTKTPPPADSGTAKAPSLADSGAEKTPSPADSGTAKAPSLADSDAEKAPPPADSGTAKVPFLADSGTVKAPPPADSGTAKAPSLANSGTEKAPPPMGEGLGWGLKQTTHTITAAILATLAAHGLIGDGSRPTPLVLHGDRLWYYRNYQNEARLAAAIHARLATDGQSADAAAPTADPNLRPEQQHAVALARRCRLTLINGGPGTGKTHTLAHLIAAELHEHPARRIALAAPTGKAANRMEESLARATAALPTAAQEAVRRATGRARTLHRLLGIGTNGIPQYHAARHLPYDDIIIDEASMLPLELAAALFAATAPDTRLILLGDADQLAAVEPGAILHDLSHHPALQAHRITLHESARFTADSGIGRLAAILGSGETRGARLVAALEAMTADFPPSHRDEAQQYDTPQETPAIHWQPTPGADTYRDLLVPYGDYLALLQNLAADPQTLLAAYDQYRILCAGHHGALGTARINAALRLMHQRAHHLDTTHNHYHGLPLMILANDHRQQLYNGDTGICLDSPHGLQLHLPGREAVPLARLNPANLTDAYALTIHKSQGSEYARVALALDAHSERLLSRELLYTGITRSKGALDLYADAATLSHAADTPTQRSTGLAWHLSRQAG</sequence>
<feature type="region of interest" description="Disordered" evidence="4">
    <location>
        <begin position="46"/>
        <end position="153"/>
    </location>
</feature>
<dbReference type="GO" id="GO:0016887">
    <property type="term" value="F:ATP hydrolysis activity"/>
    <property type="evidence" value="ECO:0007669"/>
    <property type="project" value="RHEA"/>
</dbReference>
<keyword evidence="2 3" id="KW-0067">ATP-binding</keyword>
<name>A0A381ED69_9GAMM</name>
<comment type="similarity">
    <text evidence="3">Belongs to the RecD family.</text>
</comment>
<feature type="binding site" evidence="3">
    <location>
        <begin position="255"/>
        <end position="262"/>
    </location>
    <ligand>
        <name>ATP</name>
        <dbReference type="ChEBI" id="CHEBI:30616"/>
    </ligand>
</feature>
<dbReference type="InterPro" id="IPR027417">
    <property type="entry name" value="P-loop_NTPase"/>
</dbReference>
<feature type="domain" description="UvrD-like helicase C-terminal" evidence="5">
    <location>
        <begin position="600"/>
        <end position="645"/>
    </location>
</feature>
<gene>
    <name evidence="3 6" type="primary">recD</name>
    <name evidence="6" type="ORF">NCTC13294_02158</name>
</gene>
<evidence type="ECO:0000313" key="7">
    <source>
        <dbReference type="Proteomes" id="UP000254572"/>
    </source>
</evidence>
<dbReference type="PANTHER" id="PTHR43788:SF6">
    <property type="entry name" value="DNA HELICASE B"/>
    <property type="match status" value="1"/>
</dbReference>
<organism evidence="6 7">
    <name type="scientific">Cardiobacterium valvarum</name>
    <dbReference type="NCBI Taxonomy" id="194702"/>
    <lineage>
        <taxon>Bacteria</taxon>
        <taxon>Pseudomonadati</taxon>
        <taxon>Pseudomonadota</taxon>
        <taxon>Gammaproteobacteria</taxon>
        <taxon>Cardiobacteriales</taxon>
        <taxon>Cardiobacteriaceae</taxon>
        <taxon>Cardiobacterium</taxon>
    </lineage>
</organism>
<dbReference type="RefSeq" id="WP_245951113.1">
    <property type="nucleotide sequence ID" value="NZ_UFUW01000001.1"/>
</dbReference>
<evidence type="ECO:0000313" key="6">
    <source>
        <dbReference type="EMBL" id="SUX24936.1"/>
    </source>
</evidence>
<proteinExistence type="inferred from homology"/>
<comment type="subunit">
    <text evidence="3">Heterotrimer of RecB, RecC and RecD. All subunits contribute to DNA-binding.</text>
</comment>
<keyword evidence="3 6" id="KW-0378">Hydrolase</keyword>
<dbReference type="GO" id="GO:0009338">
    <property type="term" value="C:exodeoxyribonuclease V complex"/>
    <property type="evidence" value="ECO:0007669"/>
    <property type="project" value="InterPro"/>
</dbReference>
<dbReference type="Proteomes" id="UP000254572">
    <property type="component" value="Unassembled WGS sequence"/>
</dbReference>
<keyword evidence="3" id="KW-0227">DNA damage</keyword>
<comment type="function">
    <text evidence="3">A helicase/nuclease that prepares dsDNA breaks (DSB) for recombinational DNA repair. Binds to DSBs and unwinds DNA via a highly rapid and processive ATP-dependent bidirectional helicase activity. Unwinds dsDNA until it encounters a Chi (crossover hotspot instigator) sequence from the 3' direction. Cuts ssDNA a few nucleotides 3' to the Chi site. The properties and activities of the enzyme are changed at Chi. The Chi-altered holoenzyme produces a long 3'-ssDNA overhang and facilitates RecA-binding to the ssDNA for homologous DNA recombination and repair. Holoenzyme degrades any linearized DNA that is unable to undergo homologous recombination. In the holoenzyme this subunit has ssDNA-dependent ATPase and 5'-3' helicase activity. When added to pre-assembled RecBC greatly stimulates nuclease activity and augments holoenzyme processivity. Negatively regulates the RecA-loading ability of RecBCD.</text>
</comment>
<dbReference type="AlphaFoldDB" id="A0A381ED69"/>
<evidence type="ECO:0000256" key="3">
    <source>
        <dbReference type="HAMAP-Rule" id="MF_01487"/>
    </source>
</evidence>
<evidence type="ECO:0000259" key="5">
    <source>
        <dbReference type="Pfam" id="PF13538"/>
    </source>
</evidence>
<accession>A0A381ED69</accession>
<evidence type="ECO:0000256" key="2">
    <source>
        <dbReference type="ARBA" id="ARBA00022840"/>
    </source>
</evidence>
<dbReference type="InterPro" id="IPR050534">
    <property type="entry name" value="Coronavir_polyprotein_1ab"/>
</dbReference>
<keyword evidence="3" id="KW-0540">Nuclease</keyword>
<keyword evidence="3" id="KW-0234">DNA repair</keyword>
<dbReference type="InterPro" id="IPR027785">
    <property type="entry name" value="UvrD-like_helicase_C"/>
</dbReference>
<comment type="catalytic activity">
    <reaction evidence="3">
        <text>ATP + H2O = ADP + phosphate + H(+)</text>
        <dbReference type="Rhea" id="RHEA:13065"/>
        <dbReference type="ChEBI" id="CHEBI:15377"/>
        <dbReference type="ChEBI" id="CHEBI:15378"/>
        <dbReference type="ChEBI" id="CHEBI:30616"/>
        <dbReference type="ChEBI" id="CHEBI:43474"/>
        <dbReference type="ChEBI" id="CHEBI:456216"/>
        <dbReference type="EC" id="5.6.2.3"/>
    </reaction>
</comment>
<dbReference type="GO" id="GO:0008854">
    <property type="term" value="F:exodeoxyribonuclease V activity"/>
    <property type="evidence" value="ECO:0007669"/>
    <property type="project" value="InterPro"/>
</dbReference>
<keyword evidence="1 3" id="KW-0547">Nucleotide-binding</keyword>
<dbReference type="PANTHER" id="PTHR43788">
    <property type="entry name" value="DNA2/NAM7 HELICASE FAMILY MEMBER"/>
    <property type="match status" value="1"/>
</dbReference>
<dbReference type="GO" id="GO:0003677">
    <property type="term" value="F:DNA binding"/>
    <property type="evidence" value="ECO:0007669"/>
    <property type="project" value="UniProtKB-UniRule"/>
</dbReference>